<dbReference type="SUPFAM" id="SSF53098">
    <property type="entry name" value="Ribonuclease H-like"/>
    <property type="match status" value="1"/>
</dbReference>
<dbReference type="InterPro" id="IPR012337">
    <property type="entry name" value="RNaseH-like_sf"/>
</dbReference>
<comment type="caution">
    <text evidence="2">The sequence shown here is derived from an EMBL/GenBank/DDBJ whole genome shotgun (WGS) entry which is preliminary data.</text>
</comment>
<organism evidence="2 3">
    <name type="scientific">Sphingobium tyrosinilyticum</name>
    <dbReference type="NCBI Taxonomy" id="2715436"/>
    <lineage>
        <taxon>Bacteria</taxon>
        <taxon>Pseudomonadati</taxon>
        <taxon>Pseudomonadota</taxon>
        <taxon>Alphaproteobacteria</taxon>
        <taxon>Sphingomonadales</taxon>
        <taxon>Sphingomonadaceae</taxon>
        <taxon>Sphingobium</taxon>
    </lineage>
</organism>
<dbReference type="Pfam" id="PF00929">
    <property type="entry name" value="RNase_T"/>
    <property type="match status" value="1"/>
</dbReference>
<evidence type="ECO:0000313" key="3">
    <source>
        <dbReference type="Proteomes" id="UP001595957"/>
    </source>
</evidence>
<protein>
    <submittedName>
        <fullName evidence="2">Exonuclease domain-containing protein</fullName>
    </submittedName>
</protein>
<dbReference type="EMBL" id="JBHSFZ010000029">
    <property type="protein sequence ID" value="MFC4595154.1"/>
    <property type="molecule type" value="Genomic_DNA"/>
</dbReference>
<accession>A0ABV9F5C2</accession>
<reference evidence="3" key="1">
    <citation type="journal article" date="2019" name="Int. J. Syst. Evol. Microbiol.">
        <title>The Global Catalogue of Microorganisms (GCM) 10K type strain sequencing project: providing services to taxonomists for standard genome sequencing and annotation.</title>
        <authorList>
            <consortium name="The Broad Institute Genomics Platform"/>
            <consortium name="The Broad Institute Genome Sequencing Center for Infectious Disease"/>
            <person name="Wu L."/>
            <person name="Ma J."/>
        </authorList>
    </citation>
    <scope>NUCLEOTIDE SEQUENCE [LARGE SCALE GENOMIC DNA]</scope>
    <source>
        <strain evidence="3">NBRC 103632</strain>
    </source>
</reference>
<dbReference type="InterPro" id="IPR013520">
    <property type="entry name" value="Ribonucl_H"/>
</dbReference>
<keyword evidence="2" id="KW-0378">Hydrolase</keyword>
<keyword evidence="3" id="KW-1185">Reference proteome</keyword>
<evidence type="ECO:0000313" key="2">
    <source>
        <dbReference type="EMBL" id="MFC4595154.1"/>
    </source>
</evidence>
<evidence type="ECO:0000259" key="1">
    <source>
        <dbReference type="SMART" id="SM00479"/>
    </source>
</evidence>
<proteinExistence type="predicted"/>
<dbReference type="RefSeq" id="WP_066524528.1">
    <property type="nucleotide sequence ID" value="NZ_JBHSFZ010000029.1"/>
</dbReference>
<keyword evidence="2" id="KW-0540">Nuclease</keyword>
<gene>
    <name evidence="2" type="ORF">ACFO3E_13265</name>
</gene>
<dbReference type="GO" id="GO:0004527">
    <property type="term" value="F:exonuclease activity"/>
    <property type="evidence" value="ECO:0007669"/>
    <property type="project" value="UniProtKB-KW"/>
</dbReference>
<sequence>MTIVAIDFEASCLPRHGRSFPIEVGVASFGRSQSWLIRPHESWAGWDWTAEAQALHGITRDRLYRDGLPVEAVLDRLFAAMDGRRAVADSTIDQYWLETLAQAAGEQAPFMIDHVSILLNEHGAGESRIASAVAYADLRHPERHRAAADAAWLSALLDHVAGDAQAMPALPIAAMRKRASMGFSNNL</sequence>
<name>A0ABV9F5C2_9SPHN</name>
<dbReference type="Gene3D" id="3.30.420.10">
    <property type="entry name" value="Ribonuclease H-like superfamily/Ribonuclease H"/>
    <property type="match status" value="1"/>
</dbReference>
<feature type="domain" description="Exonuclease" evidence="1">
    <location>
        <begin position="2"/>
        <end position="166"/>
    </location>
</feature>
<dbReference type="InterPro" id="IPR036397">
    <property type="entry name" value="RNaseH_sf"/>
</dbReference>
<keyword evidence="2" id="KW-0269">Exonuclease</keyword>
<dbReference type="Proteomes" id="UP001595957">
    <property type="component" value="Unassembled WGS sequence"/>
</dbReference>
<dbReference type="SMART" id="SM00479">
    <property type="entry name" value="EXOIII"/>
    <property type="match status" value="1"/>
</dbReference>